<feature type="non-terminal residue" evidence="1">
    <location>
        <position position="1"/>
    </location>
</feature>
<proteinExistence type="predicted"/>
<protein>
    <recommendedName>
        <fullName evidence="2">Organic solvent tolerance-like N-terminal domain-containing protein</fullName>
    </recommendedName>
</protein>
<accession>X1N7D4</accession>
<name>X1N7D4_9ZZZZ</name>
<dbReference type="EMBL" id="BARV01013455">
    <property type="protein sequence ID" value="GAI22780.1"/>
    <property type="molecule type" value="Genomic_DNA"/>
</dbReference>
<evidence type="ECO:0000313" key="1">
    <source>
        <dbReference type="EMBL" id="GAI22780.1"/>
    </source>
</evidence>
<evidence type="ECO:0008006" key="2">
    <source>
        <dbReference type="Google" id="ProtNLM"/>
    </source>
</evidence>
<reference evidence="1" key="1">
    <citation type="journal article" date="2014" name="Front. Microbiol.">
        <title>High frequency of phylogenetically diverse reductive dehalogenase-homologous genes in deep subseafloor sedimentary metagenomes.</title>
        <authorList>
            <person name="Kawai M."/>
            <person name="Futagami T."/>
            <person name="Toyoda A."/>
            <person name="Takaki Y."/>
            <person name="Nishi S."/>
            <person name="Hori S."/>
            <person name="Arai W."/>
            <person name="Tsubouchi T."/>
            <person name="Morono Y."/>
            <person name="Uchiyama I."/>
            <person name="Ito T."/>
            <person name="Fujiyama A."/>
            <person name="Inagaki F."/>
            <person name="Takami H."/>
        </authorList>
    </citation>
    <scope>NUCLEOTIDE SEQUENCE</scope>
    <source>
        <strain evidence="1">Expedition CK06-06</strain>
    </source>
</reference>
<organism evidence="1">
    <name type="scientific">marine sediment metagenome</name>
    <dbReference type="NCBI Taxonomy" id="412755"/>
    <lineage>
        <taxon>unclassified sequences</taxon>
        <taxon>metagenomes</taxon>
        <taxon>ecological metagenomes</taxon>
    </lineage>
</organism>
<dbReference type="AlphaFoldDB" id="X1N7D4"/>
<gene>
    <name evidence="1" type="ORF">S06H3_24283</name>
</gene>
<comment type="caution">
    <text evidence="1">The sequence shown here is derived from an EMBL/GenBank/DDBJ whole genome shotgun (WGS) entry which is preliminary data.</text>
</comment>
<sequence>EEELDISLTADYITYEKIDGEDLIIAKDGVQLKYQDIEVKADYLKINLTTHLLFASGEVLFKQNETEMGTKI</sequence>